<feature type="compositionally biased region" description="Basic and acidic residues" evidence="6">
    <location>
        <begin position="605"/>
        <end position="615"/>
    </location>
</feature>
<evidence type="ECO:0000256" key="5">
    <source>
        <dbReference type="ARBA" id="ARBA00023242"/>
    </source>
</evidence>
<feature type="compositionally biased region" description="Acidic residues" evidence="6">
    <location>
        <begin position="1848"/>
        <end position="1858"/>
    </location>
</feature>
<feature type="compositionally biased region" description="Polar residues" evidence="6">
    <location>
        <begin position="685"/>
        <end position="696"/>
    </location>
</feature>
<proteinExistence type="inferred from homology"/>
<dbReference type="GO" id="GO:0006338">
    <property type="term" value="P:chromatin remodeling"/>
    <property type="evidence" value="ECO:0007669"/>
    <property type="project" value="InterPro"/>
</dbReference>
<evidence type="ECO:0000313" key="7">
    <source>
        <dbReference type="EMBL" id="KAE8244374.1"/>
    </source>
</evidence>
<dbReference type="PANTHER" id="PTHR10019">
    <property type="entry name" value="SNF5"/>
    <property type="match status" value="1"/>
</dbReference>
<feature type="compositionally biased region" description="Polar residues" evidence="6">
    <location>
        <begin position="1926"/>
        <end position="1935"/>
    </location>
</feature>
<feature type="compositionally biased region" description="Polar residues" evidence="6">
    <location>
        <begin position="636"/>
        <end position="646"/>
    </location>
</feature>
<evidence type="ECO:0000256" key="6">
    <source>
        <dbReference type="SAM" id="MobiDB-lite"/>
    </source>
</evidence>
<keyword evidence="8" id="KW-1185">Reference proteome</keyword>
<name>A0A177TRT5_9BASI</name>
<feature type="compositionally biased region" description="Low complexity" evidence="6">
    <location>
        <begin position="494"/>
        <end position="505"/>
    </location>
</feature>
<feature type="compositionally biased region" description="Low complexity" evidence="6">
    <location>
        <begin position="851"/>
        <end position="867"/>
    </location>
</feature>
<feature type="region of interest" description="Disordered" evidence="6">
    <location>
        <begin position="299"/>
        <end position="350"/>
    </location>
</feature>
<dbReference type="GO" id="GO:0000228">
    <property type="term" value="C:nuclear chromosome"/>
    <property type="evidence" value="ECO:0007669"/>
    <property type="project" value="InterPro"/>
</dbReference>
<keyword evidence="4" id="KW-0804">Transcription</keyword>
<feature type="compositionally biased region" description="Pro residues" evidence="6">
    <location>
        <begin position="1711"/>
        <end position="1721"/>
    </location>
</feature>
<comment type="similarity">
    <text evidence="2">Belongs to the SNF5 family.</text>
</comment>
<evidence type="ECO:0000256" key="1">
    <source>
        <dbReference type="ARBA" id="ARBA00004123"/>
    </source>
</evidence>
<feature type="region of interest" description="Disordered" evidence="6">
    <location>
        <begin position="1553"/>
        <end position="1587"/>
    </location>
</feature>
<keyword evidence="5" id="KW-0539">Nucleus</keyword>
<evidence type="ECO:0000256" key="4">
    <source>
        <dbReference type="ARBA" id="ARBA00023163"/>
    </source>
</evidence>
<sequence length="2058" mass="219155">MASNGNLFQQSQAQQPGASPAALGGVPFQYTGQGMGMNPQQFQPHMAQGHLQQQQQPPQQQPQQQGMNSGGFNAGQSFAGLDPRMMQSYAAMQAANQQGQPQQQPRMFAGQIQQGGQPQQPQTPQQQPQQMLGWGPNQNQQRQQQPQQQQQQQQPQQQQQLGQGSTQQNAFFGQMFNSMQQQQQLQNMMQQQQMGTQPQQQQNMLAMSNPQLMLQMQAAAALGMTSQQQPRPQQQQQQLQSQQQQPQQQPQQQQSQQQPQQQSLSQGGYQFNMSQNANAALAGILAQQGFTSQQIQQLGAPGYGQGQQPQGQVTPQGLMQPQSFGSPSQQPRQPGQDQQQQQQQQQPATGQFMDPSALLRQNQGANLFGAGLMAGMGQAGRGQVPGPQVQPQQGLQQQQTVQHMGQGQMNPAYPNTMGMNINAMGGMGQGMMPSVMGAPPSSGAGGVGMQSFIPQMNQGMPLSGAPNGLPAFLQLQNSQGGGSGQGQGPGQGQGHTPQGTGRPGTAGSTPRLSAQHLPQAASGPSASAAPGTPTAPPDTPAPKGRRKKAAAKNTSSAASATGGTSGTPVISHPQAMSVGSPASVTHTVGTPGLAPAYPPGNLHPPPDRPLSRVREPSAGPAGAGSTPHMAAAQVPQGPNGTSSAHSGHQALQGGPSMAQPQQYPHTFGTSLGAAVQQGSQPQQQHPYGNQYGSQQAAMGAQGMSFAPMGQQSQPQQPGMAVQLPTGQGQQPQQPQAQMGGSQQFPPGIGPEWTSSVTPQQQNLLLLRSMQIARQTGANPAQILGQSGYVWVKASQLPNPGVNAVINAAVPGMPGQPGAPQMMGAIVRIEEARALGVLPGVPPAPQAPPPGQLQSSGFQGQTSTQQPQHLASTARPASQQGVAQTMNPAHSEMMTSQPQSILLPGDASQTSRPPGTPRQHRAGSSATGTETGTPMMQPAMPQMSALPSAGPSNASQMNAMPTAVPGMRSAVDQGVAAGQATQPFASSHDMSTPNGVIGAAQASIGSVSAAELNLGGSDEVPRPAMSGGDAQSGQIGHLSSAVVPNLQQQVPVQSAPPPAPVVIPPVLGGPLPPMSNLGTQITGYNTRLGPLPLPGQASMPESAYYQPLTEEDIKEMERVMQIDHDYQERFAEQQEWTKEELRKLMDDMLGLSTPAEPDSAPRRLGPKLQWWERGEPEIEMEKARRLLNPAPDQTELRFEPFRVVFPRQREIEAAKGARGPRPIISLSKADLERVASEDEWLVPIRLEIDHDQYKLRETFTWNANDQQLSVNAFAANLCEDYGLPSETFIALISDSMEAQLAEIRQSEGRRARSKAEAHIKMEPKGQGKLNEEDDDGAWWSAWRSKIKKEAYQDTEEVDVTGVGKRKRSSSLRPADAQSEPVWQKRRLSDDGAVEPTGADNWEVKEEAKDGDHKVSEDLAMVKEASVPAASPFEELRTLIKLDITVGNMNLIDQFEWDLGDSTSSPEQFAEIFTADLGLSGEFKTAIAHQIREQITVFLKSLSIIGHPFNGAPIADEELRASFLPPIDSCERTENQVDSYTPKLLQLSEAEIDKLTKERERDARRKRRQTKGRRGVQLPDREPNKTQRSPLVYGLIATTAASASREVAAPALGFGAFSGLSTRRAAAIAASQSFASGLNADSSNATPAPGELNIKLNQKRVRHVNPDTVHQSYPGGLGRKQEAVTPRFTPSAPPKSPTIPRVPMDAVDKRPGPGRPRQPPVRPPELAHLQPNLIDGMWHCSNCGIPGSLGPGRRKGPLGDKTLCSICGKYFHRYRRVPEVEYSRDTHYHIQQQRARAAAEAEKKAQDALNGIDRGAMEEGGSGRPLSNGLTGSKSSKNSLDGLPFQEVGSPDDSDSEESEIDSRSNSPTKRTLLSMEEGGSPGAMDSPSKATTSPSGRISTLAGALDDRQGQTAAGGTASGTVVEGSNDTSGSTTLLSVAPATPGVAATNGSAVPSTPPVPSGRALSPGTLARMPEWISNALHGKRTLYPQDNFEIQLRTRPPGTPAAPEPEWRVRCLDCPGRLYTLGPGRTLDNFEIHLKNRGHRANVRTRIEGTGSGS</sequence>
<reference evidence="7" key="1">
    <citation type="submission" date="2016-04" db="EMBL/GenBank/DDBJ databases">
        <authorList>
            <person name="Nguyen H.D."/>
            <person name="Samba Siva P."/>
            <person name="Cullis J."/>
            <person name="Levesque C.A."/>
            <person name="Hambleton S."/>
        </authorList>
    </citation>
    <scope>NUCLEOTIDE SEQUENCE</scope>
    <source>
        <strain evidence="7">DAOMC 236416</strain>
    </source>
</reference>
<organism evidence="7 8">
    <name type="scientific">Tilletia indica</name>
    <dbReference type="NCBI Taxonomy" id="43049"/>
    <lineage>
        <taxon>Eukaryota</taxon>
        <taxon>Fungi</taxon>
        <taxon>Dikarya</taxon>
        <taxon>Basidiomycota</taxon>
        <taxon>Ustilaginomycotina</taxon>
        <taxon>Exobasidiomycetes</taxon>
        <taxon>Tilletiales</taxon>
        <taxon>Tilletiaceae</taxon>
        <taxon>Tilletia</taxon>
    </lineage>
</organism>
<evidence type="ECO:0008006" key="9">
    <source>
        <dbReference type="Google" id="ProtNLM"/>
    </source>
</evidence>
<evidence type="ECO:0000256" key="3">
    <source>
        <dbReference type="ARBA" id="ARBA00023015"/>
    </source>
</evidence>
<protein>
    <recommendedName>
        <fullName evidence="9">SNF5-domain-containing protein</fullName>
    </recommendedName>
</protein>
<dbReference type="Pfam" id="PF04855">
    <property type="entry name" value="SNF5"/>
    <property type="match status" value="1"/>
</dbReference>
<feature type="compositionally biased region" description="Polar residues" evidence="6">
    <location>
        <begin position="949"/>
        <end position="958"/>
    </location>
</feature>
<feature type="compositionally biased region" description="Low complexity" evidence="6">
    <location>
        <begin position="551"/>
        <end position="562"/>
    </location>
</feature>
<feature type="compositionally biased region" description="Polar residues" evidence="6">
    <location>
        <begin position="868"/>
        <end position="899"/>
    </location>
</feature>
<feature type="region of interest" description="Disordered" evidence="6">
    <location>
        <begin position="1665"/>
        <end position="1722"/>
    </location>
</feature>
<accession>A0A177TRT5</accession>
<feature type="region of interest" description="Disordered" evidence="6">
    <location>
        <begin position="442"/>
        <end position="756"/>
    </location>
</feature>
<comment type="subcellular location">
    <subcellularLocation>
        <location evidence="1">Nucleus</location>
    </subcellularLocation>
</comment>
<feature type="region of interest" description="Disordered" evidence="6">
    <location>
        <begin position="92"/>
        <end position="166"/>
    </location>
</feature>
<dbReference type="InterPro" id="IPR006939">
    <property type="entry name" value="SNF5"/>
</dbReference>
<dbReference type="Proteomes" id="UP000077521">
    <property type="component" value="Unassembled WGS sequence"/>
</dbReference>
<feature type="region of interest" description="Disordered" evidence="6">
    <location>
        <begin position="837"/>
        <end position="959"/>
    </location>
</feature>
<feature type="region of interest" description="Disordered" evidence="6">
    <location>
        <begin position="180"/>
        <end position="201"/>
    </location>
</feature>
<feature type="region of interest" description="Disordered" evidence="6">
    <location>
        <begin position="1811"/>
        <end position="1935"/>
    </location>
</feature>
<evidence type="ECO:0000256" key="2">
    <source>
        <dbReference type="ARBA" id="ARBA00010239"/>
    </source>
</evidence>
<feature type="compositionally biased region" description="Pro residues" evidence="6">
    <location>
        <begin position="839"/>
        <end position="850"/>
    </location>
</feature>
<feature type="compositionally biased region" description="Low complexity" evidence="6">
    <location>
        <begin position="921"/>
        <end position="946"/>
    </location>
</feature>
<feature type="region of interest" description="Disordered" evidence="6">
    <location>
        <begin position="221"/>
        <end position="266"/>
    </location>
</feature>
<feature type="compositionally biased region" description="Low complexity" evidence="6">
    <location>
        <begin position="520"/>
        <end position="532"/>
    </location>
</feature>
<comment type="caution">
    <text evidence="7">The sequence shown here is derived from an EMBL/GenBank/DDBJ whole genome shotgun (WGS) entry which is preliminary data.</text>
</comment>
<feature type="compositionally biased region" description="Low complexity" evidence="6">
    <location>
        <begin position="52"/>
        <end position="65"/>
    </location>
</feature>
<feature type="compositionally biased region" description="Polar residues" evidence="6">
    <location>
        <begin position="1887"/>
        <end position="1897"/>
    </location>
</feature>
<reference evidence="7" key="2">
    <citation type="journal article" date="2019" name="IMA Fungus">
        <title>Genome sequencing and comparison of five Tilletia species to identify candidate genes for the detection of regulated species infecting wheat.</title>
        <authorList>
            <person name="Nguyen H.D.T."/>
            <person name="Sultana T."/>
            <person name="Kesanakurti P."/>
            <person name="Hambleton S."/>
        </authorList>
    </citation>
    <scope>NUCLEOTIDE SEQUENCE</scope>
    <source>
        <strain evidence="7">DAOMC 236416</strain>
    </source>
</reference>
<feature type="compositionally biased region" description="Low complexity" evidence="6">
    <location>
        <begin position="9"/>
        <end position="22"/>
    </location>
</feature>
<gene>
    <name evidence="7" type="ORF">A4X13_0g6640</name>
</gene>
<feature type="compositionally biased region" description="Low complexity" evidence="6">
    <location>
        <begin position="707"/>
        <end position="743"/>
    </location>
</feature>
<feature type="compositionally biased region" description="Polar residues" evidence="6">
    <location>
        <begin position="658"/>
        <end position="669"/>
    </location>
</feature>
<feature type="compositionally biased region" description="Gly residues" evidence="6">
    <location>
        <begin position="479"/>
        <end position="493"/>
    </location>
</feature>
<feature type="compositionally biased region" description="Polar residues" evidence="6">
    <location>
        <begin position="1826"/>
        <end position="1837"/>
    </location>
</feature>
<feature type="region of interest" description="Disordered" evidence="6">
    <location>
        <begin position="1352"/>
        <end position="1397"/>
    </location>
</feature>
<evidence type="ECO:0000313" key="8">
    <source>
        <dbReference type="Proteomes" id="UP000077521"/>
    </source>
</evidence>
<feature type="region of interest" description="Disordered" evidence="6">
    <location>
        <begin position="1"/>
        <end position="79"/>
    </location>
</feature>
<feature type="compositionally biased region" description="Low complexity" evidence="6">
    <location>
        <begin position="1909"/>
        <end position="1925"/>
    </location>
</feature>
<feature type="compositionally biased region" description="Basic residues" evidence="6">
    <location>
        <begin position="1562"/>
        <end position="1572"/>
    </location>
</feature>
<keyword evidence="3" id="KW-0805">Transcription regulation</keyword>
<dbReference type="EMBL" id="LWDF02000665">
    <property type="protein sequence ID" value="KAE8244374.1"/>
    <property type="molecule type" value="Genomic_DNA"/>
</dbReference>